<evidence type="ECO:0000313" key="3">
    <source>
        <dbReference type="EMBL" id="MEP0945693.1"/>
    </source>
</evidence>
<gene>
    <name evidence="3" type="ORF">NC992_02300</name>
</gene>
<keyword evidence="4" id="KW-1185">Reference proteome</keyword>
<name>A0ABV0K183_9CYAN</name>
<feature type="compositionally biased region" description="Low complexity" evidence="1">
    <location>
        <begin position="55"/>
        <end position="67"/>
    </location>
</feature>
<accession>A0ABV0K183</accession>
<dbReference type="SMART" id="SM00287">
    <property type="entry name" value="SH3b"/>
    <property type="match status" value="1"/>
</dbReference>
<comment type="caution">
    <text evidence="3">The sequence shown here is derived from an EMBL/GenBank/DDBJ whole genome shotgun (WGS) entry which is preliminary data.</text>
</comment>
<feature type="domain" description="SH3b" evidence="2">
    <location>
        <begin position="86"/>
        <end position="153"/>
    </location>
</feature>
<dbReference type="InterPro" id="IPR003646">
    <property type="entry name" value="SH3-like_bac-type"/>
</dbReference>
<dbReference type="EMBL" id="JAMPKX010000001">
    <property type="protein sequence ID" value="MEP0945693.1"/>
    <property type="molecule type" value="Genomic_DNA"/>
</dbReference>
<evidence type="ECO:0000313" key="4">
    <source>
        <dbReference type="Proteomes" id="UP001482513"/>
    </source>
</evidence>
<organism evidence="3 4">
    <name type="scientific">Leptolyngbya subtilissima DQ-A4</name>
    <dbReference type="NCBI Taxonomy" id="2933933"/>
    <lineage>
        <taxon>Bacteria</taxon>
        <taxon>Bacillati</taxon>
        <taxon>Cyanobacteriota</taxon>
        <taxon>Cyanophyceae</taxon>
        <taxon>Leptolyngbyales</taxon>
        <taxon>Leptolyngbyaceae</taxon>
        <taxon>Leptolyngbya group</taxon>
        <taxon>Leptolyngbya</taxon>
    </lineage>
</organism>
<dbReference type="Proteomes" id="UP001482513">
    <property type="component" value="Unassembled WGS sequence"/>
</dbReference>
<evidence type="ECO:0000256" key="1">
    <source>
        <dbReference type="SAM" id="MobiDB-lite"/>
    </source>
</evidence>
<reference evidence="3 4" key="1">
    <citation type="submission" date="2022-04" db="EMBL/GenBank/DDBJ databases">
        <title>Positive selection, recombination, and allopatry shape intraspecific diversity of widespread and dominant cyanobacteria.</title>
        <authorList>
            <person name="Wei J."/>
            <person name="Shu W."/>
            <person name="Hu C."/>
        </authorList>
    </citation>
    <scope>NUCLEOTIDE SEQUENCE [LARGE SCALE GENOMIC DNA]</scope>
    <source>
        <strain evidence="3 4">DQ-A4</strain>
    </source>
</reference>
<dbReference type="Gene3D" id="2.30.30.40">
    <property type="entry name" value="SH3 Domains"/>
    <property type="match status" value="1"/>
</dbReference>
<protein>
    <submittedName>
        <fullName evidence="3">SH3 domain-containing protein</fullName>
    </submittedName>
</protein>
<feature type="region of interest" description="Disordered" evidence="1">
    <location>
        <begin position="48"/>
        <end position="86"/>
    </location>
</feature>
<dbReference type="RefSeq" id="WP_190698845.1">
    <property type="nucleotide sequence ID" value="NZ_JAMPKX010000001.1"/>
</dbReference>
<sequence length="153" mass="16095">MKGFFIGLSKLILGMAIALILLSMAGVATARYFMGRLSVLPPKPLYGDEMPTPAPEAAPEAPAEPVVEAPPAPAEPPAEPALEPGDYNATVVQPIGLVMREGPGVEFPQVGGVDVNEAVVVLEEPADKSWVKVRVVSNGQEGWVKAGNTRRVE</sequence>
<proteinExistence type="predicted"/>
<feature type="compositionally biased region" description="Pro residues" evidence="1">
    <location>
        <begin position="68"/>
        <end position="79"/>
    </location>
</feature>
<evidence type="ECO:0000259" key="2">
    <source>
        <dbReference type="SMART" id="SM00287"/>
    </source>
</evidence>
<dbReference type="Pfam" id="PF08239">
    <property type="entry name" value="SH3_3"/>
    <property type="match status" value="1"/>
</dbReference>